<dbReference type="SMART" id="SM00408">
    <property type="entry name" value="IGc2"/>
    <property type="match status" value="1"/>
</dbReference>
<evidence type="ECO:0000256" key="12">
    <source>
        <dbReference type="ARBA" id="ARBA00023027"/>
    </source>
</evidence>
<keyword evidence="10" id="KW-0378">Hydrolase</keyword>
<dbReference type="FunFam" id="2.60.40.10:FF:000284">
    <property type="entry name" value="interleukin-1 receptor accessory protein-like 1"/>
    <property type="match status" value="1"/>
</dbReference>
<keyword evidence="9" id="KW-0677">Repeat</keyword>
<comment type="subcellular location">
    <subcellularLocation>
        <location evidence="1">Cell membrane</location>
    </subcellularLocation>
    <subcellularLocation>
        <location evidence="2">Membrane</location>
        <topology evidence="2">Single-pass type I membrane protein</topology>
    </subcellularLocation>
    <subcellularLocation>
        <location evidence="3">Secreted</location>
    </subcellularLocation>
</comment>
<dbReference type="FunFam" id="2.60.40.10:FF:000188">
    <property type="entry name" value="Interleukin-1 receptor accessory protein-like 1"/>
    <property type="match status" value="1"/>
</dbReference>
<dbReference type="SUPFAM" id="SSF48726">
    <property type="entry name" value="Immunoglobulin"/>
    <property type="match status" value="3"/>
</dbReference>
<dbReference type="PRINTS" id="PR01537">
    <property type="entry name" value="INTRLKN1R1F"/>
</dbReference>
<sequence length="546" mass="63024">MEFLLFLVLSALFIEFKTASRGRNYAAMENEAFIVECPRRQRSPESQVYWTRFESNENITTSKDNRVYSSGDKLKFLPTSVNDSGIYNCTIKSNPNIVGYVNVTIYPKQQGCIFPKNVLYTSTEGSNTGSWIYCPRYESYNKTSNFEWFKDCKALKGQKYFVKKDYLIIQNTTAADTGNYTCKFIHSENGVNYNVTATRPLIFQGEIRSSMLPEITYPVNQSVIGVELGTNVSIACKVCLGRGSQTIEIVRWCIKDNKDKGQCIKDSRFHEEKEAKNPKENLACETVNLRIPNVKKEDLSLEFYCMGLNQYGWKAHSIRIGIKKTTDLRSTYYLLAGFSILLFLLIILIVILKVFWIDFILLWRDIIRPSKSRDDGKIYDAYIIYPRNYKKRTKSVNSLEYFVHHILPEVLEKKCGYTLCIYGRDLLPGEDAANEMVKCIQKSRRQIIILNPQVEHGEEFAYEQEIALHCALMQNDSKVILVEMETTGDTSDLQDSLKHIIKQRGTIKWTGDQATKKQSFNSNFWKRVRYQMPLRSKSLGPLHSDL</sequence>
<dbReference type="KEGG" id="mdo:100017856"/>
<keyword evidence="6" id="KW-0964">Secreted</keyword>
<evidence type="ECO:0000313" key="22">
    <source>
        <dbReference type="Ensembl" id="ENSMODP00000002882.3"/>
    </source>
</evidence>
<dbReference type="InterPro" id="IPR015621">
    <property type="entry name" value="IL-1_rcpt_fam"/>
</dbReference>
<dbReference type="OMA" id="HQSTYYI"/>
<reference evidence="22 23" key="1">
    <citation type="journal article" date="2007" name="Nature">
        <title>Genome of the marsupial Monodelphis domestica reveals innovation in non-coding sequences.</title>
        <authorList>
            <person name="Mikkelsen T.S."/>
            <person name="Wakefield M.J."/>
            <person name="Aken B."/>
            <person name="Amemiya C.T."/>
            <person name="Chang J.L."/>
            <person name="Duke S."/>
            <person name="Garber M."/>
            <person name="Gentles A.J."/>
            <person name="Goodstadt L."/>
            <person name="Heger A."/>
            <person name="Jurka J."/>
            <person name="Kamal M."/>
            <person name="Mauceli E."/>
            <person name="Searle S.M."/>
            <person name="Sharpe T."/>
            <person name="Baker M.L."/>
            <person name="Batzer M.A."/>
            <person name="Benos P.V."/>
            <person name="Belov K."/>
            <person name="Clamp M."/>
            <person name="Cook A."/>
            <person name="Cuff J."/>
            <person name="Das R."/>
            <person name="Davidow L."/>
            <person name="Deakin J.E."/>
            <person name="Fazzari M.J."/>
            <person name="Glass J.L."/>
            <person name="Grabherr M."/>
            <person name="Greally J.M."/>
            <person name="Gu W."/>
            <person name="Hore T.A."/>
            <person name="Huttley G.A."/>
            <person name="Kleber M."/>
            <person name="Jirtle R.L."/>
            <person name="Koina E."/>
            <person name="Lee J.T."/>
            <person name="Mahony S."/>
            <person name="Marra M.A."/>
            <person name="Miller R.D."/>
            <person name="Nicholls R.D."/>
            <person name="Oda M."/>
            <person name="Papenfuss A.T."/>
            <person name="Parra Z.E."/>
            <person name="Pollock D.D."/>
            <person name="Ray D.A."/>
            <person name="Schein J.E."/>
            <person name="Speed T.P."/>
            <person name="Thompson K."/>
            <person name="VandeBerg J.L."/>
            <person name="Wade C.M."/>
            <person name="Walker J.A."/>
            <person name="Waters P.D."/>
            <person name="Webber C."/>
            <person name="Weidman J.R."/>
            <person name="Xie X."/>
            <person name="Zody M.C."/>
            <person name="Baldwin J."/>
            <person name="Abdouelleil A."/>
            <person name="Abdulkadir J."/>
            <person name="Abebe A."/>
            <person name="Abera B."/>
            <person name="Abreu J."/>
            <person name="Acer S.C."/>
            <person name="Aftuck L."/>
            <person name="Alexander A."/>
            <person name="An P."/>
            <person name="Anderson E."/>
            <person name="Anderson S."/>
            <person name="Arachi H."/>
            <person name="Azer M."/>
            <person name="Bachantsang P."/>
            <person name="Barry A."/>
            <person name="Bayul T."/>
            <person name="Berlin A."/>
            <person name="Bessette D."/>
            <person name="Bloom T."/>
            <person name="Bloom T."/>
            <person name="Boguslavskiy L."/>
            <person name="Bonnet C."/>
            <person name="Boukhgalter B."/>
            <person name="Bourzgui I."/>
            <person name="Brown A."/>
            <person name="Cahill P."/>
            <person name="Channer S."/>
            <person name="Cheshatsang Y."/>
            <person name="Chuda L."/>
            <person name="Citroen M."/>
            <person name="Collymore A."/>
            <person name="Cooke P."/>
            <person name="Costello M."/>
            <person name="D'Aco K."/>
            <person name="Daza R."/>
            <person name="De Haan G."/>
            <person name="DeGray S."/>
            <person name="DeMaso C."/>
            <person name="Dhargay N."/>
            <person name="Dooley K."/>
            <person name="Dooley E."/>
            <person name="Doricent M."/>
            <person name="Dorje P."/>
            <person name="Dorjee K."/>
            <person name="Dupes A."/>
            <person name="Elong R."/>
            <person name="Falk J."/>
            <person name="Farina A."/>
            <person name="Faro S."/>
            <person name="Ferguson D."/>
            <person name="Fisher S."/>
            <person name="Foley C.D."/>
            <person name="Franke A."/>
            <person name="Friedrich D."/>
            <person name="Gadbois L."/>
            <person name="Gearin G."/>
            <person name="Gearin C.R."/>
            <person name="Giannoukos G."/>
            <person name="Goode T."/>
            <person name="Graham J."/>
            <person name="Grandbois E."/>
            <person name="Grewal S."/>
            <person name="Gyaltsen K."/>
            <person name="Hafez N."/>
            <person name="Hagos B."/>
            <person name="Hall J."/>
            <person name="Henson C."/>
            <person name="Hollinger A."/>
            <person name="Honan T."/>
            <person name="Huard M.D."/>
            <person name="Hughes L."/>
            <person name="Hurhula B."/>
            <person name="Husby M.E."/>
            <person name="Kamat A."/>
            <person name="Kanga B."/>
            <person name="Kashin S."/>
            <person name="Khazanovich D."/>
            <person name="Kisner P."/>
            <person name="Lance K."/>
            <person name="Lara M."/>
            <person name="Lee W."/>
            <person name="Lennon N."/>
            <person name="Letendre F."/>
            <person name="LeVine R."/>
            <person name="Lipovsky A."/>
            <person name="Liu X."/>
            <person name="Liu J."/>
            <person name="Liu S."/>
            <person name="Lokyitsang T."/>
            <person name="Lokyitsang Y."/>
            <person name="Lubonja R."/>
            <person name="Lui A."/>
            <person name="MacDonald P."/>
            <person name="Magnisalis V."/>
            <person name="Maru K."/>
            <person name="Matthews C."/>
            <person name="McCusker W."/>
            <person name="McDonough S."/>
            <person name="Mehta T."/>
            <person name="Meldrim J."/>
            <person name="Meneus L."/>
            <person name="Mihai O."/>
            <person name="Mihalev A."/>
            <person name="Mihova T."/>
            <person name="Mittelman R."/>
            <person name="Mlenga V."/>
            <person name="Montmayeur A."/>
            <person name="Mulrain L."/>
            <person name="Navidi A."/>
            <person name="Naylor J."/>
            <person name="Negash T."/>
            <person name="Nguyen T."/>
            <person name="Nguyen N."/>
            <person name="Nicol R."/>
            <person name="Norbu C."/>
            <person name="Norbu N."/>
            <person name="Novod N."/>
            <person name="O'Neill B."/>
            <person name="Osman S."/>
            <person name="Markiewicz E."/>
            <person name="Oyono O.L."/>
            <person name="Patti C."/>
            <person name="Phunkhang P."/>
            <person name="Pierre F."/>
            <person name="Priest M."/>
            <person name="Raghuraman S."/>
            <person name="Rege F."/>
            <person name="Reyes R."/>
            <person name="Rise C."/>
            <person name="Rogov P."/>
            <person name="Ross K."/>
            <person name="Ryan E."/>
            <person name="Settipalli S."/>
            <person name="Shea T."/>
            <person name="Sherpa N."/>
            <person name="Shi L."/>
            <person name="Shih D."/>
            <person name="Sparrow T."/>
            <person name="Spaulding J."/>
            <person name="Stalker J."/>
            <person name="Stange-Thomann N."/>
            <person name="Stavropoulos S."/>
            <person name="Stone C."/>
            <person name="Strader C."/>
            <person name="Tesfaye S."/>
            <person name="Thomson T."/>
            <person name="Thoulutsang Y."/>
            <person name="Thoulutsang D."/>
            <person name="Topham K."/>
            <person name="Topping I."/>
            <person name="Tsamla T."/>
            <person name="Vassiliev H."/>
            <person name="Vo A."/>
            <person name="Wangchuk T."/>
            <person name="Wangdi T."/>
            <person name="Weiand M."/>
            <person name="Wilkinson J."/>
            <person name="Wilson A."/>
            <person name="Yadav S."/>
            <person name="Young G."/>
            <person name="Yu Q."/>
            <person name="Zembek L."/>
            <person name="Zhong D."/>
            <person name="Zimmer A."/>
            <person name="Zwirko Z."/>
            <person name="Jaffe D.B."/>
            <person name="Alvarez P."/>
            <person name="Brockman W."/>
            <person name="Butler J."/>
            <person name="Chin C."/>
            <person name="Gnerre S."/>
            <person name="MacCallum I."/>
            <person name="Graves J.A."/>
            <person name="Ponting C.P."/>
            <person name="Breen M."/>
            <person name="Samollow P.B."/>
            <person name="Lander E.S."/>
            <person name="Lindblad-Toh K."/>
        </authorList>
    </citation>
    <scope>NUCLEOTIDE SEQUENCE [LARGE SCALE GENOMIC DNA]</scope>
</reference>
<evidence type="ECO:0000259" key="20">
    <source>
        <dbReference type="PROSITE" id="PS50104"/>
    </source>
</evidence>
<dbReference type="Ensembl" id="ENSMODT00000002939.3">
    <property type="protein sequence ID" value="ENSMODP00000002882.3"/>
    <property type="gene ID" value="ENSMODG00000002368.3"/>
</dbReference>
<dbReference type="InterPro" id="IPR003598">
    <property type="entry name" value="Ig_sub2"/>
</dbReference>
<keyword evidence="23" id="KW-1185">Reference proteome</keyword>
<dbReference type="GO" id="GO:0004908">
    <property type="term" value="F:interleukin-1 receptor activity"/>
    <property type="evidence" value="ECO:0007669"/>
    <property type="project" value="InterPro"/>
</dbReference>
<dbReference type="PRINTS" id="PR01536">
    <property type="entry name" value="INTRLKN1R12F"/>
</dbReference>
<evidence type="ECO:0000259" key="21">
    <source>
        <dbReference type="PROSITE" id="PS50835"/>
    </source>
</evidence>
<keyword evidence="16" id="KW-0325">Glycoprotein</keyword>
<keyword evidence="17" id="KW-0393">Immunoglobulin domain</keyword>
<evidence type="ECO:0000256" key="6">
    <source>
        <dbReference type="ARBA" id="ARBA00022525"/>
    </source>
</evidence>
<dbReference type="Bgee" id="ENSMODG00000002368">
    <property type="expression patterns" value="Expressed in blood and 6 other cell types or tissues"/>
</dbReference>
<dbReference type="InterPro" id="IPR000157">
    <property type="entry name" value="TIR_dom"/>
</dbReference>
<dbReference type="InterPro" id="IPR035897">
    <property type="entry name" value="Toll_tir_struct_dom_sf"/>
</dbReference>
<feature type="chain" id="PRO_5023856576" evidence="19">
    <location>
        <begin position="20"/>
        <end position="546"/>
    </location>
</feature>
<keyword evidence="5" id="KW-1003">Cell membrane</keyword>
<feature type="domain" description="Ig-like" evidence="21">
    <location>
        <begin position="14"/>
        <end position="104"/>
    </location>
</feature>
<dbReference type="GO" id="GO:0002113">
    <property type="term" value="F:interleukin-33 binding"/>
    <property type="evidence" value="ECO:0000318"/>
    <property type="project" value="GO_Central"/>
</dbReference>
<dbReference type="PANTHER" id="PTHR11890">
    <property type="entry name" value="INTERLEUKIN-1 RECEPTOR FAMILY MEMBER"/>
    <property type="match status" value="1"/>
</dbReference>
<keyword evidence="13 18" id="KW-0472">Membrane</keyword>
<evidence type="ECO:0000256" key="14">
    <source>
        <dbReference type="ARBA" id="ARBA00023157"/>
    </source>
</evidence>
<dbReference type="Pfam" id="PF01582">
    <property type="entry name" value="TIR"/>
    <property type="match status" value="1"/>
</dbReference>
<dbReference type="Proteomes" id="UP000002280">
    <property type="component" value="Chromosome 7"/>
</dbReference>
<dbReference type="PROSITE" id="PS50104">
    <property type="entry name" value="TIR"/>
    <property type="match status" value="1"/>
</dbReference>
<dbReference type="GO" id="GO:0005576">
    <property type="term" value="C:extracellular region"/>
    <property type="evidence" value="ECO:0007669"/>
    <property type="project" value="UniProtKB-SubCell"/>
</dbReference>
<evidence type="ECO:0000256" key="16">
    <source>
        <dbReference type="ARBA" id="ARBA00023180"/>
    </source>
</evidence>
<dbReference type="SMART" id="SM00409">
    <property type="entry name" value="IG"/>
    <property type="match status" value="3"/>
</dbReference>
<dbReference type="Gene3D" id="2.60.40.10">
    <property type="entry name" value="Immunoglobulins"/>
    <property type="match status" value="3"/>
</dbReference>
<proteinExistence type="inferred from homology"/>
<evidence type="ECO:0000256" key="19">
    <source>
        <dbReference type="SAM" id="SignalP"/>
    </source>
</evidence>
<protein>
    <submittedName>
        <fullName evidence="22">Interleukin 1 receptor like 1</fullName>
    </submittedName>
</protein>
<evidence type="ECO:0000256" key="5">
    <source>
        <dbReference type="ARBA" id="ARBA00022475"/>
    </source>
</evidence>
<dbReference type="GO" id="GO:0009986">
    <property type="term" value="C:cell surface"/>
    <property type="evidence" value="ECO:0000318"/>
    <property type="project" value="GO_Central"/>
</dbReference>
<evidence type="ECO:0000256" key="18">
    <source>
        <dbReference type="SAM" id="Phobius"/>
    </source>
</evidence>
<evidence type="ECO:0000256" key="13">
    <source>
        <dbReference type="ARBA" id="ARBA00023136"/>
    </source>
</evidence>
<keyword evidence="15" id="KW-0675">Receptor</keyword>
<dbReference type="InterPro" id="IPR004074">
    <property type="entry name" value="IL-1_rcpt_I/II-typ"/>
</dbReference>
<evidence type="ECO:0000256" key="17">
    <source>
        <dbReference type="ARBA" id="ARBA00023319"/>
    </source>
</evidence>
<name>F7GDA3_MONDO</name>
<evidence type="ECO:0000313" key="23">
    <source>
        <dbReference type="Proteomes" id="UP000002280"/>
    </source>
</evidence>
<dbReference type="GO" id="GO:0005886">
    <property type="term" value="C:plasma membrane"/>
    <property type="evidence" value="ECO:0000318"/>
    <property type="project" value="GO_Central"/>
</dbReference>
<reference evidence="22" key="3">
    <citation type="submission" date="2025-09" db="UniProtKB">
        <authorList>
            <consortium name="Ensembl"/>
        </authorList>
    </citation>
    <scope>IDENTIFICATION</scope>
</reference>
<dbReference type="PROSITE" id="PS50835">
    <property type="entry name" value="IG_LIKE"/>
    <property type="match status" value="2"/>
</dbReference>
<organism evidence="22 23">
    <name type="scientific">Monodelphis domestica</name>
    <name type="common">Gray short-tailed opossum</name>
    <dbReference type="NCBI Taxonomy" id="13616"/>
    <lineage>
        <taxon>Eukaryota</taxon>
        <taxon>Metazoa</taxon>
        <taxon>Chordata</taxon>
        <taxon>Craniata</taxon>
        <taxon>Vertebrata</taxon>
        <taxon>Euteleostomi</taxon>
        <taxon>Mammalia</taxon>
        <taxon>Metatheria</taxon>
        <taxon>Didelphimorphia</taxon>
        <taxon>Didelphidae</taxon>
        <taxon>Monodelphis</taxon>
    </lineage>
</organism>
<dbReference type="Gene3D" id="3.40.50.10140">
    <property type="entry name" value="Toll/interleukin-1 receptor homology (TIR) domain"/>
    <property type="match status" value="1"/>
</dbReference>
<dbReference type="GO" id="GO:0016787">
    <property type="term" value="F:hydrolase activity"/>
    <property type="evidence" value="ECO:0007669"/>
    <property type="project" value="UniProtKB-KW"/>
</dbReference>
<dbReference type="GO" id="GO:0038172">
    <property type="term" value="P:interleukin-33-mediated signaling pathway"/>
    <property type="evidence" value="ECO:0000318"/>
    <property type="project" value="GO_Central"/>
</dbReference>
<evidence type="ECO:0000256" key="7">
    <source>
        <dbReference type="ARBA" id="ARBA00022692"/>
    </source>
</evidence>
<dbReference type="InterPro" id="IPR003599">
    <property type="entry name" value="Ig_sub"/>
</dbReference>
<dbReference type="CDD" id="cd05757">
    <property type="entry name" value="Ig2_IL1R-like"/>
    <property type="match status" value="1"/>
</dbReference>
<dbReference type="GeneTree" id="ENSGT01090000259985"/>
<evidence type="ECO:0000256" key="2">
    <source>
        <dbReference type="ARBA" id="ARBA00004479"/>
    </source>
</evidence>
<evidence type="ECO:0000256" key="1">
    <source>
        <dbReference type="ARBA" id="ARBA00004236"/>
    </source>
</evidence>
<dbReference type="InterPro" id="IPR007110">
    <property type="entry name" value="Ig-like_dom"/>
</dbReference>
<feature type="domain" description="TIR" evidence="20">
    <location>
        <begin position="377"/>
        <end position="532"/>
    </location>
</feature>
<comment type="similarity">
    <text evidence="4">Belongs to the interleukin-1 receptor family.</text>
</comment>
<dbReference type="eggNOG" id="ENOG502RU6H">
    <property type="taxonomic scope" value="Eukaryota"/>
</dbReference>
<keyword evidence="11 18" id="KW-1133">Transmembrane helix</keyword>
<feature type="transmembrane region" description="Helical" evidence="18">
    <location>
        <begin position="332"/>
        <end position="363"/>
    </location>
</feature>
<evidence type="ECO:0000256" key="9">
    <source>
        <dbReference type="ARBA" id="ARBA00022737"/>
    </source>
</evidence>
<dbReference type="STRING" id="13616.ENSMODP00000002882"/>
<dbReference type="PANTHER" id="PTHR11890:SF7">
    <property type="entry name" value="INTERLEUKIN-1 RECEPTOR-LIKE 1"/>
    <property type="match status" value="1"/>
</dbReference>
<dbReference type="InterPro" id="IPR036179">
    <property type="entry name" value="Ig-like_dom_sf"/>
</dbReference>
<dbReference type="HOGENOM" id="CLU_025552_3_1_1"/>
<evidence type="ECO:0000256" key="4">
    <source>
        <dbReference type="ARBA" id="ARBA00009752"/>
    </source>
</evidence>
<keyword evidence="7 18" id="KW-0812">Transmembrane</keyword>
<dbReference type="SUPFAM" id="SSF52200">
    <property type="entry name" value="Toll/Interleukin receptor TIR domain"/>
    <property type="match status" value="1"/>
</dbReference>
<dbReference type="SMART" id="SM00255">
    <property type="entry name" value="TIR"/>
    <property type="match status" value="1"/>
</dbReference>
<evidence type="ECO:0000256" key="11">
    <source>
        <dbReference type="ARBA" id="ARBA00022989"/>
    </source>
</evidence>
<evidence type="ECO:0000256" key="10">
    <source>
        <dbReference type="ARBA" id="ARBA00022801"/>
    </source>
</evidence>
<dbReference type="FunCoup" id="F7GDA3">
    <property type="interactions" value="48"/>
</dbReference>
<dbReference type="FunFam" id="3.40.50.10140:FF:000002">
    <property type="entry name" value="Interleukin 1 receptor accessory protein"/>
    <property type="match status" value="1"/>
</dbReference>
<evidence type="ECO:0000256" key="3">
    <source>
        <dbReference type="ARBA" id="ARBA00004613"/>
    </source>
</evidence>
<dbReference type="InParanoid" id="F7GDA3"/>
<reference evidence="22" key="2">
    <citation type="submission" date="2025-08" db="UniProtKB">
        <authorList>
            <consortium name="Ensembl"/>
        </authorList>
    </citation>
    <scope>IDENTIFICATION</scope>
</reference>
<feature type="signal peptide" evidence="19">
    <location>
        <begin position="1"/>
        <end position="19"/>
    </location>
</feature>
<dbReference type="InterPro" id="IPR013783">
    <property type="entry name" value="Ig-like_fold"/>
</dbReference>
<evidence type="ECO:0000256" key="15">
    <source>
        <dbReference type="ARBA" id="ARBA00023170"/>
    </source>
</evidence>
<keyword evidence="8 19" id="KW-0732">Signal</keyword>
<dbReference type="AlphaFoldDB" id="F7GDA3"/>
<accession>F7GDA3</accession>
<keyword evidence="14" id="KW-1015">Disulfide bond</keyword>
<evidence type="ECO:0000256" key="8">
    <source>
        <dbReference type="ARBA" id="ARBA00022729"/>
    </source>
</evidence>
<feature type="domain" description="Ig-like" evidence="21">
    <location>
        <begin position="115"/>
        <end position="198"/>
    </location>
</feature>
<keyword evidence="12" id="KW-0520">NAD</keyword>